<keyword evidence="1" id="KW-0479">Metal-binding</keyword>
<keyword evidence="5" id="KW-1185">Reference proteome</keyword>
<name>A0AAE1HP73_9NEOP</name>
<reference evidence="4" key="1">
    <citation type="submission" date="2021-07" db="EMBL/GenBank/DDBJ databases">
        <authorList>
            <person name="Catto M.A."/>
            <person name="Jacobson A."/>
            <person name="Kennedy G."/>
            <person name="Labadie P."/>
            <person name="Hunt B.G."/>
            <person name="Srinivasan R."/>
        </authorList>
    </citation>
    <scope>NUCLEOTIDE SEQUENCE</scope>
    <source>
        <strain evidence="4">PL_HMW_Pooled</strain>
        <tissue evidence="4">Head</tissue>
    </source>
</reference>
<dbReference type="PROSITE" id="PS50157">
    <property type="entry name" value="ZINC_FINGER_C2H2_2"/>
    <property type="match status" value="1"/>
</dbReference>
<sequence>MPPVAADSYMRLFQAFKERYKSSKPTSAIQGLCNDFWRDLKAKHKNVKDRDLAVEEKIRQLKEQSFEHVTSLRNFFTTASVASSTATGTQAGERSEAEAEPGAEPALSDPDSGSDVESSSARKGSRRIIVSEDEDDPDDPGAGSSHRSFPAPRQQALQKEISILESEIACLVTKRDMGVLEEGKNRKITKLGKDLDKKKKELRNKKNRALHSQAVRREKKKKLSILKAEFPEAASVLAIREKPGRPRVEEDQPELLKVICSIAEFSSSAADRRRSESLRLCRTLDQLHEALIDHKFKISRAAAYVRLIPRKWNTTEGKRHVVTVPVCFLSQDDKAKVPIGLTAAKVQSPLLMHVEYRIRLPDHDFVIGSRHKLTPSVYALYKIAADKFGQREAVTYSGPTVICIIILSFPSTPQSGKHSSSTAATHANDFEYLLTLPACDEFMKVDGVVKPVLMILADGGPDENPRYKKVIQRGIEHFRKHDLDALFVFTNAPGRSAFNRVERRMAPLSKALAGLILPYDHFGNHLDSSGNTIDKDLEMKNFEHAGTVLADIWSEMVLDGHPVVAKYVPPNEDLPDVTEMPQRWYADHVRESQYMFQVVKCDNLNCCSPRRSNLHQVMYQRFLPAPFPFCQDPFGISEDSSEAKFPAFLIRQSLSLRPDSYKYKEILYDLYCPSVRDEIDGRTCQDCGLYFNSKTSLQAHRRDLHSKGLDPPARVRPLNVLARRPGEYLCRLLGDSDAEWIDVESIDDPGYSVETENASDEGAPIINNLQTWMENGASLVDQETRTLWIGN</sequence>
<gene>
    <name evidence="4" type="ORF">KUF71_013112</name>
</gene>
<feature type="region of interest" description="Disordered" evidence="2">
    <location>
        <begin position="82"/>
        <end position="155"/>
    </location>
</feature>
<protein>
    <submittedName>
        <fullName evidence="4">Mitogen-activated protein kinase kinase kinase</fullName>
    </submittedName>
</protein>
<comment type="caution">
    <text evidence="4">The sequence shown here is derived from an EMBL/GenBank/DDBJ whole genome shotgun (WGS) entry which is preliminary data.</text>
</comment>
<evidence type="ECO:0000259" key="3">
    <source>
        <dbReference type="PROSITE" id="PS50157"/>
    </source>
</evidence>
<dbReference type="GO" id="GO:0016301">
    <property type="term" value="F:kinase activity"/>
    <property type="evidence" value="ECO:0007669"/>
    <property type="project" value="UniProtKB-KW"/>
</dbReference>
<feature type="non-terminal residue" evidence="4">
    <location>
        <position position="1"/>
    </location>
</feature>
<organism evidence="4 5">
    <name type="scientific">Frankliniella fusca</name>
    <dbReference type="NCBI Taxonomy" id="407009"/>
    <lineage>
        <taxon>Eukaryota</taxon>
        <taxon>Metazoa</taxon>
        <taxon>Ecdysozoa</taxon>
        <taxon>Arthropoda</taxon>
        <taxon>Hexapoda</taxon>
        <taxon>Insecta</taxon>
        <taxon>Pterygota</taxon>
        <taxon>Neoptera</taxon>
        <taxon>Paraneoptera</taxon>
        <taxon>Thysanoptera</taxon>
        <taxon>Terebrantia</taxon>
        <taxon>Thripoidea</taxon>
        <taxon>Thripidae</taxon>
        <taxon>Frankliniella</taxon>
    </lineage>
</organism>
<dbReference type="InterPro" id="IPR013087">
    <property type="entry name" value="Znf_C2H2_type"/>
</dbReference>
<evidence type="ECO:0000256" key="2">
    <source>
        <dbReference type="SAM" id="MobiDB-lite"/>
    </source>
</evidence>
<evidence type="ECO:0000313" key="4">
    <source>
        <dbReference type="EMBL" id="KAK3924839.1"/>
    </source>
</evidence>
<keyword evidence="1" id="KW-0863">Zinc-finger</keyword>
<reference evidence="4" key="2">
    <citation type="journal article" date="2023" name="BMC Genomics">
        <title>Pest status, molecular evolution, and epigenetic factors derived from the genome assembly of Frankliniella fusca, a thysanopteran phytovirus vector.</title>
        <authorList>
            <person name="Catto M.A."/>
            <person name="Labadie P.E."/>
            <person name="Jacobson A.L."/>
            <person name="Kennedy G.G."/>
            <person name="Srinivasan R."/>
            <person name="Hunt B.G."/>
        </authorList>
    </citation>
    <scope>NUCLEOTIDE SEQUENCE</scope>
    <source>
        <strain evidence="4">PL_HMW_Pooled</strain>
    </source>
</reference>
<keyword evidence="4" id="KW-0808">Transferase</keyword>
<dbReference type="GO" id="GO:0008270">
    <property type="term" value="F:zinc ion binding"/>
    <property type="evidence" value="ECO:0007669"/>
    <property type="project" value="UniProtKB-KW"/>
</dbReference>
<dbReference type="Proteomes" id="UP001219518">
    <property type="component" value="Unassembled WGS sequence"/>
</dbReference>
<keyword evidence="1" id="KW-0862">Zinc</keyword>
<evidence type="ECO:0000256" key="1">
    <source>
        <dbReference type="PROSITE-ProRule" id="PRU00042"/>
    </source>
</evidence>
<dbReference type="EMBL" id="JAHWGI010001205">
    <property type="protein sequence ID" value="KAK3924839.1"/>
    <property type="molecule type" value="Genomic_DNA"/>
</dbReference>
<evidence type="ECO:0000313" key="5">
    <source>
        <dbReference type="Proteomes" id="UP001219518"/>
    </source>
</evidence>
<feature type="compositionally biased region" description="Low complexity" evidence="2">
    <location>
        <begin position="82"/>
        <end position="92"/>
    </location>
</feature>
<dbReference type="PANTHER" id="PTHR46954:SF1">
    <property type="entry name" value="C2H2-TYPE DOMAIN-CONTAINING PROTEIN"/>
    <property type="match status" value="1"/>
</dbReference>
<dbReference type="AlphaFoldDB" id="A0AAE1HP73"/>
<keyword evidence="4" id="KW-0418">Kinase</keyword>
<accession>A0AAE1HP73</accession>
<proteinExistence type="predicted"/>
<dbReference type="PROSITE" id="PS00028">
    <property type="entry name" value="ZINC_FINGER_C2H2_1"/>
    <property type="match status" value="1"/>
</dbReference>
<dbReference type="PANTHER" id="PTHR46954">
    <property type="entry name" value="C2H2-TYPE DOMAIN-CONTAINING PROTEIN"/>
    <property type="match status" value="1"/>
</dbReference>
<feature type="domain" description="C2H2-type" evidence="3">
    <location>
        <begin position="682"/>
        <end position="706"/>
    </location>
</feature>